<proteinExistence type="inferred from homology"/>
<dbReference type="PROSITE" id="PS00375">
    <property type="entry name" value="UDPGT"/>
    <property type="match status" value="1"/>
</dbReference>
<dbReference type="HOGENOM" id="CLU_001724_0_0_1"/>
<dbReference type="Gramene" id="EFJ26889">
    <property type="protein sequence ID" value="EFJ26889"/>
    <property type="gene ID" value="SELMODRAFT_412745"/>
</dbReference>
<evidence type="ECO:0000256" key="1">
    <source>
        <dbReference type="ARBA" id="ARBA00009995"/>
    </source>
</evidence>
<evidence type="ECO:0000256" key="2">
    <source>
        <dbReference type="ARBA" id="ARBA00022676"/>
    </source>
</evidence>
<dbReference type="CDD" id="cd03784">
    <property type="entry name" value="GT1_Gtf-like"/>
    <property type="match status" value="1"/>
</dbReference>
<keyword evidence="7" id="KW-1185">Reference proteome</keyword>
<dbReference type="PANTHER" id="PTHR11926:SF1494">
    <property type="entry name" value="FLAVONOL 3-O-GLUCOSYLTRANSFERASE UGT76E12-RELATED"/>
    <property type="match status" value="1"/>
</dbReference>
<gene>
    <name evidence="6" type="ORF">SELMODRAFT_412745</name>
</gene>
<dbReference type="EMBL" id="GL377583">
    <property type="protein sequence ID" value="EFJ26889.1"/>
    <property type="molecule type" value="Genomic_DNA"/>
</dbReference>
<dbReference type="GO" id="GO:0080044">
    <property type="term" value="F:quercetin 7-O-glucosyltransferase activity"/>
    <property type="evidence" value="ECO:0000318"/>
    <property type="project" value="GO_Central"/>
</dbReference>
<protein>
    <recommendedName>
        <fullName evidence="5">Glycosyltransferase</fullName>
        <ecNumber evidence="5">2.4.1.-</ecNumber>
    </recommendedName>
</protein>
<dbReference type="OrthoDB" id="5835829at2759"/>
<accession>D8RLC1</accession>
<dbReference type="GO" id="GO:0005737">
    <property type="term" value="C:cytoplasm"/>
    <property type="evidence" value="ECO:0000318"/>
    <property type="project" value="GO_Central"/>
</dbReference>
<keyword evidence="3 4" id="KW-0808">Transferase</keyword>
<dbReference type="SUPFAM" id="SSF53756">
    <property type="entry name" value="UDP-Glycosyltransferase/glycogen phosphorylase"/>
    <property type="match status" value="1"/>
</dbReference>
<keyword evidence="2 4" id="KW-0328">Glycosyltransferase</keyword>
<dbReference type="AlphaFoldDB" id="D8RLC1"/>
<sequence length="476" mass="52013">MAAATLAHIVAVPILLQGHIAPMLHLAHAIARTGRAIVSFITTESHARALAGSKHSWYWQGIDESRLRFLGLPDSSARSGQGEWIDEQGRWRGGMDAFAGAITGHMAMEAALAATIEGLESVDCFISDSLSPVLDPIASKLGIPLAALWTGSASLFALYLDIHDNGYIPVQGGKSSERVIRGVPGIGELQVTDLPTTLYTDQIDPGYQRAYIGMARLREVQFAVVNACEGLEGEVLAEIRKSHPNLLPVGPLVKIPGDADDNHGPLNSSNVGLWDENHDCITWLDSRAQRSVIYISFGSMSDFRFEEIESIGQGIAATGRSFLWVLREELVRDMPEDFVKMFARRTKEQGMVIPWSPQSQVLNHKAVGGFFTHCGWSSCMEAILAGVPMLALPRFVDQTFNAKVVCDDWEVGLRMIPKGDVDGVVSRERVEVGINALVEKGGELRSRAMELRKKVGAGSRESIEGFIDSILERRKD</sequence>
<dbReference type="EC" id="2.4.1.-" evidence="5"/>
<reference evidence="6 7" key="1">
    <citation type="journal article" date="2011" name="Science">
        <title>The Selaginella genome identifies genetic changes associated with the evolution of vascular plants.</title>
        <authorList>
            <person name="Banks J.A."/>
            <person name="Nishiyama T."/>
            <person name="Hasebe M."/>
            <person name="Bowman J.L."/>
            <person name="Gribskov M."/>
            <person name="dePamphilis C."/>
            <person name="Albert V.A."/>
            <person name="Aono N."/>
            <person name="Aoyama T."/>
            <person name="Ambrose B.A."/>
            <person name="Ashton N.W."/>
            <person name="Axtell M.J."/>
            <person name="Barker E."/>
            <person name="Barker M.S."/>
            <person name="Bennetzen J.L."/>
            <person name="Bonawitz N.D."/>
            <person name="Chapple C."/>
            <person name="Cheng C."/>
            <person name="Correa L.G."/>
            <person name="Dacre M."/>
            <person name="DeBarry J."/>
            <person name="Dreyer I."/>
            <person name="Elias M."/>
            <person name="Engstrom E.M."/>
            <person name="Estelle M."/>
            <person name="Feng L."/>
            <person name="Finet C."/>
            <person name="Floyd S.K."/>
            <person name="Frommer W.B."/>
            <person name="Fujita T."/>
            <person name="Gramzow L."/>
            <person name="Gutensohn M."/>
            <person name="Harholt J."/>
            <person name="Hattori M."/>
            <person name="Heyl A."/>
            <person name="Hirai T."/>
            <person name="Hiwatashi Y."/>
            <person name="Ishikawa M."/>
            <person name="Iwata M."/>
            <person name="Karol K.G."/>
            <person name="Koehler B."/>
            <person name="Kolukisaoglu U."/>
            <person name="Kubo M."/>
            <person name="Kurata T."/>
            <person name="Lalonde S."/>
            <person name="Li K."/>
            <person name="Li Y."/>
            <person name="Litt A."/>
            <person name="Lyons E."/>
            <person name="Manning G."/>
            <person name="Maruyama T."/>
            <person name="Michael T.P."/>
            <person name="Mikami K."/>
            <person name="Miyazaki S."/>
            <person name="Morinaga S."/>
            <person name="Murata T."/>
            <person name="Mueller-Roeber B."/>
            <person name="Nelson D.R."/>
            <person name="Obara M."/>
            <person name="Oguri Y."/>
            <person name="Olmstead R.G."/>
            <person name="Onodera N."/>
            <person name="Petersen B.L."/>
            <person name="Pils B."/>
            <person name="Prigge M."/>
            <person name="Rensing S.A."/>
            <person name="Riano-Pachon D.M."/>
            <person name="Roberts A.W."/>
            <person name="Sato Y."/>
            <person name="Scheller H.V."/>
            <person name="Schulz B."/>
            <person name="Schulz C."/>
            <person name="Shakirov E.V."/>
            <person name="Shibagaki N."/>
            <person name="Shinohara N."/>
            <person name="Shippen D.E."/>
            <person name="Soerensen I."/>
            <person name="Sotooka R."/>
            <person name="Sugimoto N."/>
            <person name="Sugita M."/>
            <person name="Sumikawa N."/>
            <person name="Tanurdzic M."/>
            <person name="Theissen G."/>
            <person name="Ulvskov P."/>
            <person name="Wakazuki S."/>
            <person name="Weng J.K."/>
            <person name="Willats W.W."/>
            <person name="Wipf D."/>
            <person name="Wolf P.G."/>
            <person name="Yang L."/>
            <person name="Zimmer A.D."/>
            <person name="Zhu Q."/>
            <person name="Mitros T."/>
            <person name="Hellsten U."/>
            <person name="Loque D."/>
            <person name="Otillar R."/>
            <person name="Salamov A."/>
            <person name="Schmutz J."/>
            <person name="Shapiro H."/>
            <person name="Lindquist E."/>
            <person name="Lucas S."/>
            <person name="Rokhsar D."/>
            <person name="Grigoriev I.V."/>
        </authorList>
    </citation>
    <scope>NUCLEOTIDE SEQUENCE [LARGE SCALE GENOMIC DNA]</scope>
</reference>
<evidence type="ECO:0000256" key="3">
    <source>
        <dbReference type="ARBA" id="ARBA00022679"/>
    </source>
</evidence>
<evidence type="ECO:0000313" key="6">
    <source>
        <dbReference type="EMBL" id="EFJ26889.1"/>
    </source>
</evidence>
<dbReference type="PANTHER" id="PTHR11926">
    <property type="entry name" value="GLUCOSYL/GLUCURONOSYL TRANSFERASES"/>
    <property type="match status" value="1"/>
</dbReference>
<dbReference type="InterPro" id="IPR002213">
    <property type="entry name" value="UDP_glucos_trans"/>
</dbReference>
<evidence type="ECO:0000313" key="7">
    <source>
        <dbReference type="Proteomes" id="UP000001514"/>
    </source>
</evidence>
<dbReference type="Gene3D" id="3.40.50.2000">
    <property type="entry name" value="Glycogen Phosphorylase B"/>
    <property type="match status" value="2"/>
</dbReference>
<organism evidence="7">
    <name type="scientific">Selaginella moellendorffii</name>
    <name type="common">Spikemoss</name>
    <dbReference type="NCBI Taxonomy" id="88036"/>
    <lineage>
        <taxon>Eukaryota</taxon>
        <taxon>Viridiplantae</taxon>
        <taxon>Streptophyta</taxon>
        <taxon>Embryophyta</taxon>
        <taxon>Tracheophyta</taxon>
        <taxon>Lycopodiopsida</taxon>
        <taxon>Selaginellales</taxon>
        <taxon>Selaginellaceae</taxon>
        <taxon>Selaginella</taxon>
    </lineage>
</organism>
<comment type="similarity">
    <text evidence="1 4">Belongs to the UDP-glycosyltransferase family.</text>
</comment>
<name>D8RLC1_SELML</name>
<evidence type="ECO:0000256" key="5">
    <source>
        <dbReference type="RuleBase" id="RU362057"/>
    </source>
</evidence>
<dbReference type="GO" id="GO:0080043">
    <property type="term" value="F:quercetin 3-O-glucosyltransferase activity"/>
    <property type="evidence" value="ECO:0000318"/>
    <property type="project" value="GO_Central"/>
</dbReference>
<dbReference type="eggNOG" id="KOG1192">
    <property type="taxonomic scope" value="Eukaryota"/>
</dbReference>
<dbReference type="InterPro" id="IPR035595">
    <property type="entry name" value="UDP_glycos_trans_CS"/>
</dbReference>
<evidence type="ECO:0000256" key="4">
    <source>
        <dbReference type="RuleBase" id="RU003718"/>
    </source>
</evidence>
<dbReference type="FunFam" id="3.40.50.2000:FF:000060">
    <property type="entry name" value="Glycosyltransferase"/>
    <property type="match status" value="1"/>
</dbReference>
<dbReference type="Proteomes" id="UP000001514">
    <property type="component" value="Unassembled WGS sequence"/>
</dbReference>
<dbReference type="Pfam" id="PF00201">
    <property type="entry name" value="UDPGT"/>
    <property type="match status" value="1"/>
</dbReference>
<dbReference type="InParanoid" id="D8RLC1"/>
<dbReference type="KEGG" id="smo:SELMODRAFT_412745"/>